<feature type="compositionally biased region" description="Polar residues" evidence="1">
    <location>
        <begin position="84"/>
        <end position="94"/>
    </location>
</feature>
<gene>
    <name evidence="2" type="ORF">BT63DRAFT_116114</name>
</gene>
<feature type="region of interest" description="Disordered" evidence="1">
    <location>
        <begin position="1"/>
        <end position="122"/>
    </location>
</feature>
<evidence type="ECO:0000313" key="2">
    <source>
        <dbReference type="EMBL" id="KAF2663967.1"/>
    </source>
</evidence>
<feature type="region of interest" description="Disordered" evidence="1">
    <location>
        <begin position="179"/>
        <end position="240"/>
    </location>
</feature>
<name>A0A6A6TXQ6_9PEZI</name>
<dbReference type="AlphaFoldDB" id="A0A6A6TXQ6"/>
<organism evidence="2 3">
    <name type="scientific">Microthyrium microscopicum</name>
    <dbReference type="NCBI Taxonomy" id="703497"/>
    <lineage>
        <taxon>Eukaryota</taxon>
        <taxon>Fungi</taxon>
        <taxon>Dikarya</taxon>
        <taxon>Ascomycota</taxon>
        <taxon>Pezizomycotina</taxon>
        <taxon>Dothideomycetes</taxon>
        <taxon>Dothideomycetes incertae sedis</taxon>
        <taxon>Microthyriales</taxon>
        <taxon>Microthyriaceae</taxon>
        <taxon>Microthyrium</taxon>
    </lineage>
</organism>
<dbReference type="OrthoDB" id="4158841at2759"/>
<keyword evidence="3" id="KW-1185">Reference proteome</keyword>
<reference evidence="2" key="1">
    <citation type="journal article" date="2020" name="Stud. Mycol.">
        <title>101 Dothideomycetes genomes: a test case for predicting lifestyles and emergence of pathogens.</title>
        <authorList>
            <person name="Haridas S."/>
            <person name="Albert R."/>
            <person name="Binder M."/>
            <person name="Bloem J."/>
            <person name="Labutti K."/>
            <person name="Salamov A."/>
            <person name="Andreopoulos B."/>
            <person name="Baker S."/>
            <person name="Barry K."/>
            <person name="Bills G."/>
            <person name="Bluhm B."/>
            <person name="Cannon C."/>
            <person name="Castanera R."/>
            <person name="Culley D."/>
            <person name="Daum C."/>
            <person name="Ezra D."/>
            <person name="Gonzalez J."/>
            <person name="Henrissat B."/>
            <person name="Kuo A."/>
            <person name="Liang C."/>
            <person name="Lipzen A."/>
            <person name="Lutzoni F."/>
            <person name="Magnuson J."/>
            <person name="Mondo S."/>
            <person name="Nolan M."/>
            <person name="Ohm R."/>
            <person name="Pangilinan J."/>
            <person name="Park H.-J."/>
            <person name="Ramirez L."/>
            <person name="Alfaro M."/>
            <person name="Sun H."/>
            <person name="Tritt A."/>
            <person name="Yoshinaga Y."/>
            <person name="Zwiers L.-H."/>
            <person name="Turgeon B."/>
            <person name="Goodwin S."/>
            <person name="Spatafora J."/>
            <person name="Crous P."/>
            <person name="Grigoriev I."/>
        </authorList>
    </citation>
    <scope>NUCLEOTIDE SEQUENCE</scope>
    <source>
        <strain evidence="2">CBS 115976</strain>
    </source>
</reference>
<feature type="compositionally biased region" description="Low complexity" evidence="1">
    <location>
        <begin position="71"/>
        <end position="83"/>
    </location>
</feature>
<dbReference type="Pfam" id="PF17242">
    <property type="entry name" value="DUF5315"/>
    <property type="match status" value="1"/>
</dbReference>
<dbReference type="Proteomes" id="UP000799302">
    <property type="component" value="Unassembled WGS sequence"/>
</dbReference>
<protein>
    <submittedName>
        <fullName evidence="2">Uncharacterized protein</fullName>
    </submittedName>
</protein>
<feature type="compositionally biased region" description="Polar residues" evidence="1">
    <location>
        <begin position="108"/>
        <end position="122"/>
    </location>
</feature>
<evidence type="ECO:0000256" key="1">
    <source>
        <dbReference type="SAM" id="MobiDB-lite"/>
    </source>
</evidence>
<feature type="compositionally biased region" description="Basic and acidic residues" evidence="1">
    <location>
        <begin position="198"/>
        <end position="215"/>
    </location>
</feature>
<accession>A0A6A6TXQ6</accession>
<dbReference type="EMBL" id="MU004244">
    <property type="protein sequence ID" value="KAF2663967.1"/>
    <property type="molecule type" value="Genomic_DNA"/>
</dbReference>
<feature type="compositionally biased region" description="Polar residues" evidence="1">
    <location>
        <begin position="1"/>
        <end position="11"/>
    </location>
</feature>
<proteinExistence type="predicted"/>
<sequence>MSTLKPQPTDQVKTRPPKPALFVGPPSRNASSQSLLPNRPPSSSRTPLTRQKSLLGTDRPRIDTRLDNFLSSPSGNYSPNPNNTLSPYPSNTLSPYPVPSQADGIASPLSSTRRNAADSTSFARTEAKWAEMQSTLEEVELSATNGAHVFGPGHVRALDDLRTAQIALAQAWARSEAEEASASGLGSPGPVMEVDVLSGERKSERKAEGEGRERAGTGSSGKSVLAEETENDIAMARRRREANDGYFRKVNAGVKDVVAKLEEVAKAMKGVEMESREIWGDRDSVEDGSVS</sequence>
<evidence type="ECO:0000313" key="3">
    <source>
        <dbReference type="Proteomes" id="UP000799302"/>
    </source>
</evidence>
<feature type="compositionally biased region" description="Low complexity" evidence="1">
    <location>
        <begin position="31"/>
        <end position="51"/>
    </location>
</feature>